<sequence>MLKILELFGGIGSPRVALRNLGIPVKAIDYVEIDEKAVRSYNAMFANELPYKTQDVRGWNLKPDILIHGSPCQDFSIAGRQKGADPGSGTRSSLMWETLNIVKNMGLWRPRIIIWENVKNVRSRYMVHNHERYMDELKKLGYTSKFSMLDARDFGLPQARQRIFTISVLGGQDFDFDALERKPMQPIANYLESGPVDDFYTVKAPSMLRAIGQTGTVRRLPIIKNYCYTITERPDRAPGSGCIPIGGGKYRYLTEKECWRLQGYSDEDFEAAAGVNSRRALYKQAGNSIPVPIFESIFEAML</sequence>
<dbReference type="InterPro" id="IPR001525">
    <property type="entry name" value="C5_MeTfrase"/>
</dbReference>
<evidence type="ECO:0000256" key="4">
    <source>
        <dbReference type="ARBA" id="ARBA00022747"/>
    </source>
</evidence>
<dbReference type="PANTHER" id="PTHR46098:SF1">
    <property type="entry name" value="TRNA (CYTOSINE(38)-C(5))-METHYLTRANSFERASE"/>
    <property type="match status" value="1"/>
</dbReference>
<evidence type="ECO:0000256" key="1">
    <source>
        <dbReference type="ARBA" id="ARBA00022603"/>
    </source>
</evidence>
<protein>
    <recommendedName>
        <fullName evidence="7">Cytosine-specific methyltransferase</fullName>
        <ecNumber evidence="7">2.1.1.37</ecNumber>
    </recommendedName>
</protein>
<organism evidence="8 9">
    <name type="scientific">Megasphaera elsdenii</name>
    <dbReference type="NCBI Taxonomy" id="907"/>
    <lineage>
        <taxon>Bacteria</taxon>
        <taxon>Bacillati</taxon>
        <taxon>Bacillota</taxon>
        <taxon>Negativicutes</taxon>
        <taxon>Veillonellales</taxon>
        <taxon>Veillonellaceae</taxon>
        <taxon>Megasphaera</taxon>
    </lineage>
</organism>
<gene>
    <name evidence="8" type="ORF">HG933_11310</name>
</gene>
<name>A0A848EWT6_MEGEL</name>
<dbReference type="InterPro" id="IPR050750">
    <property type="entry name" value="C5-MTase"/>
</dbReference>
<dbReference type="PROSITE" id="PS00094">
    <property type="entry name" value="C5_MTASE_1"/>
    <property type="match status" value="1"/>
</dbReference>
<dbReference type="EMBL" id="JABBJH010000026">
    <property type="protein sequence ID" value="NMK39940.1"/>
    <property type="molecule type" value="Genomic_DNA"/>
</dbReference>
<feature type="active site" evidence="5">
    <location>
        <position position="72"/>
    </location>
</feature>
<keyword evidence="2 5" id="KW-0808">Transferase</keyword>
<dbReference type="Gene3D" id="3.40.50.150">
    <property type="entry name" value="Vaccinia Virus protein VP39"/>
    <property type="match status" value="1"/>
</dbReference>
<evidence type="ECO:0000256" key="3">
    <source>
        <dbReference type="ARBA" id="ARBA00022691"/>
    </source>
</evidence>
<dbReference type="PROSITE" id="PS51679">
    <property type="entry name" value="SAM_MT_C5"/>
    <property type="match status" value="1"/>
</dbReference>
<proteinExistence type="inferred from homology"/>
<keyword evidence="1 5" id="KW-0489">Methyltransferase</keyword>
<dbReference type="Gene3D" id="3.90.120.10">
    <property type="entry name" value="DNA Methylase, subunit A, domain 2"/>
    <property type="match status" value="1"/>
</dbReference>
<dbReference type="EC" id="2.1.1.37" evidence="7"/>
<dbReference type="InterPro" id="IPR029063">
    <property type="entry name" value="SAM-dependent_MTases_sf"/>
</dbReference>
<dbReference type="GO" id="GO:0032259">
    <property type="term" value="P:methylation"/>
    <property type="evidence" value="ECO:0007669"/>
    <property type="project" value="UniProtKB-KW"/>
</dbReference>
<accession>A0A848EWT6</accession>
<evidence type="ECO:0000313" key="9">
    <source>
        <dbReference type="Proteomes" id="UP000536773"/>
    </source>
</evidence>
<dbReference type="SUPFAM" id="SSF53335">
    <property type="entry name" value="S-adenosyl-L-methionine-dependent methyltransferases"/>
    <property type="match status" value="1"/>
</dbReference>
<evidence type="ECO:0000256" key="6">
    <source>
        <dbReference type="RuleBase" id="RU000416"/>
    </source>
</evidence>
<keyword evidence="4" id="KW-0680">Restriction system</keyword>
<comment type="similarity">
    <text evidence="5 6">Belongs to the class I-like SAM-binding methyltransferase superfamily. C5-methyltransferase family.</text>
</comment>
<evidence type="ECO:0000256" key="5">
    <source>
        <dbReference type="PROSITE-ProRule" id="PRU01016"/>
    </source>
</evidence>
<dbReference type="Proteomes" id="UP000536773">
    <property type="component" value="Unassembled WGS sequence"/>
</dbReference>
<evidence type="ECO:0000313" key="8">
    <source>
        <dbReference type="EMBL" id="NMK39940.1"/>
    </source>
</evidence>
<comment type="catalytic activity">
    <reaction evidence="7">
        <text>a 2'-deoxycytidine in DNA + S-adenosyl-L-methionine = a 5-methyl-2'-deoxycytidine in DNA + S-adenosyl-L-homocysteine + H(+)</text>
        <dbReference type="Rhea" id="RHEA:13681"/>
        <dbReference type="Rhea" id="RHEA-COMP:11369"/>
        <dbReference type="Rhea" id="RHEA-COMP:11370"/>
        <dbReference type="ChEBI" id="CHEBI:15378"/>
        <dbReference type="ChEBI" id="CHEBI:57856"/>
        <dbReference type="ChEBI" id="CHEBI:59789"/>
        <dbReference type="ChEBI" id="CHEBI:85452"/>
        <dbReference type="ChEBI" id="CHEBI:85454"/>
        <dbReference type="EC" id="2.1.1.37"/>
    </reaction>
</comment>
<evidence type="ECO:0000256" key="2">
    <source>
        <dbReference type="ARBA" id="ARBA00022679"/>
    </source>
</evidence>
<keyword evidence="3 5" id="KW-0949">S-adenosyl-L-methionine</keyword>
<dbReference type="GO" id="GO:0003886">
    <property type="term" value="F:DNA (cytosine-5-)-methyltransferase activity"/>
    <property type="evidence" value="ECO:0007669"/>
    <property type="project" value="UniProtKB-EC"/>
</dbReference>
<dbReference type="InterPro" id="IPR018117">
    <property type="entry name" value="C5_DNA_meth_AS"/>
</dbReference>
<dbReference type="PANTHER" id="PTHR46098">
    <property type="entry name" value="TRNA (CYTOSINE(38)-C(5))-METHYLTRANSFERASE"/>
    <property type="match status" value="1"/>
</dbReference>
<dbReference type="PRINTS" id="PR00105">
    <property type="entry name" value="C5METTRFRASE"/>
</dbReference>
<dbReference type="AlphaFoldDB" id="A0A848EWT6"/>
<reference evidence="8 9" key="1">
    <citation type="submission" date="2020-04" db="EMBL/GenBank/DDBJ databases">
        <authorList>
            <person name="Hitch T.C.A."/>
            <person name="Wylensek D."/>
            <person name="Clavel T."/>
        </authorList>
    </citation>
    <scope>NUCLEOTIDE SEQUENCE [LARGE SCALE GENOMIC DNA]</scope>
    <source>
        <strain evidence="8 9">WCA-386-APC-2A</strain>
    </source>
</reference>
<dbReference type="Pfam" id="PF00145">
    <property type="entry name" value="DNA_methylase"/>
    <property type="match status" value="2"/>
</dbReference>
<dbReference type="NCBIfam" id="TIGR00675">
    <property type="entry name" value="dcm"/>
    <property type="match status" value="1"/>
</dbReference>
<dbReference type="GO" id="GO:0009307">
    <property type="term" value="P:DNA restriction-modification system"/>
    <property type="evidence" value="ECO:0007669"/>
    <property type="project" value="UniProtKB-KW"/>
</dbReference>
<dbReference type="RefSeq" id="WP_169014006.1">
    <property type="nucleotide sequence ID" value="NZ_JABBJH010000026.1"/>
</dbReference>
<evidence type="ECO:0000256" key="7">
    <source>
        <dbReference type="RuleBase" id="RU000417"/>
    </source>
</evidence>
<comment type="caution">
    <text evidence="8">The sequence shown here is derived from an EMBL/GenBank/DDBJ whole genome shotgun (WGS) entry which is preliminary data.</text>
</comment>